<dbReference type="Gene3D" id="3.30.1120.160">
    <property type="match status" value="1"/>
</dbReference>
<accession>A0A8T3D6L8</accession>
<feature type="compositionally biased region" description="Polar residues" evidence="2">
    <location>
        <begin position="98"/>
        <end position="107"/>
    </location>
</feature>
<dbReference type="OrthoDB" id="2499658at2759"/>
<reference evidence="4" key="1">
    <citation type="submission" date="2021-01" db="EMBL/GenBank/DDBJ databases">
        <authorList>
            <person name="Zahm M."/>
            <person name="Roques C."/>
            <person name="Cabau C."/>
            <person name="Klopp C."/>
            <person name="Donnadieu C."/>
            <person name="Jouanno E."/>
            <person name="Lampietro C."/>
            <person name="Louis A."/>
            <person name="Herpin A."/>
            <person name="Echchiki A."/>
            <person name="Berthelot C."/>
            <person name="Parey E."/>
            <person name="Roest-Crollius H."/>
            <person name="Braasch I."/>
            <person name="Postlethwait J."/>
            <person name="Bobe J."/>
            <person name="Montfort J."/>
            <person name="Bouchez O."/>
            <person name="Begum T."/>
            <person name="Mejri S."/>
            <person name="Adams A."/>
            <person name="Chen W.-J."/>
            <person name="Guiguen Y."/>
        </authorList>
    </citation>
    <scope>NUCLEOTIDE SEQUENCE</scope>
    <source>
        <tissue evidence="4">Blood</tissue>
    </source>
</reference>
<evidence type="ECO:0000313" key="4">
    <source>
        <dbReference type="EMBL" id="KAI1893229.1"/>
    </source>
</evidence>
<proteinExistence type="predicted"/>
<sequence length="608" mass="65875">MSAYREQALHCAPELLEAGGSSAFRLPNGHAPDPALAEHPTQPRVSVPKMGVRARIAEWPPRREQSRESLLENGHNGGGAEFRDGLGGSAFRAAPLRQRSSSEVTLSEQDEAEAAEGRAGLFREYGSTSSIDVQAVPEQSFFDMLSQFHQERPDQRSAAPARLGELLRAEAQPTTPPSSTPRPDEQGSVPRPESRVRKKSGGTESSLGTSSLFRKLRSSSRGELDSGRGEGEDSRSPEPNARPWLCPKSFAHYDAQSILFDLHQAAAQRLYVSQRRNTATGASAASAVSLAVSRAMAMDGLGAGYSSTEDLLAKDSPGPPGPDPGDCGGEGPLLLGCPHFRNETGGHGERNVSFLSASGERGEMGVAGGAETALTLRRSNASVSVLEVGPEQQLGRLEALRHYSIEHVDLGALYYRHHFHGKEHSNYFGTDDKLGPVAISIRREKLEDTKDLKDQYQYRIIFRTSELVTLRGSILEDAVPSTARHGGVRGLPLKEVLEHVVPELGVACLRLALSTPKVTEQLLKLDEQGLSQKHKVGILLCRAGQSTEEEMYNNEEATPAFRSFLELLGEQVCLRGFSKYAAQLDTKSKAPSHPYSSIPRGNLTPILK</sequence>
<feature type="region of interest" description="Disordered" evidence="2">
    <location>
        <begin position="588"/>
        <end position="608"/>
    </location>
</feature>
<gene>
    <name evidence="4" type="ORF">AGOR_G00121550</name>
</gene>
<evidence type="ECO:0000256" key="1">
    <source>
        <dbReference type="ARBA" id="ARBA00022468"/>
    </source>
</evidence>
<feature type="compositionally biased region" description="Low complexity" evidence="2">
    <location>
        <begin position="202"/>
        <end position="213"/>
    </location>
</feature>
<organism evidence="4 5">
    <name type="scientific">Albula goreensis</name>
    <dbReference type="NCBI Taxonomy" id="1534307"/>
    <lineage>
        <taxon>Eukaryota</taxon>
        <taxon>Metazoa</taxon>
        <taxon>Chordata</taxon>
        <taxon>Craniata</taxon>
        <taxon>Vertebrata</taxon>
        <taxon>Euteleostomi</taxon>
        <taxon>Actinopterygii</taxon>
        <taxon>Neopterygii</taxon>
        <taxon>Teleostei</taxon>
        <taxon>Albuliformes</taxon>
        <taxon>Albulidae</taxon>
        <taxon>Albula</taxon>
    </lineage>
</organism>
<protein>
    <recommendedName>
        <fullName evidence="3">Rap-GAP domain-containing protein</fullName>
    </recommendedName>
</protein>
<dbReference type="GO" id="GO:0003382">
    <property type="term" value="P:epithelial cell morphogenesis"/>
    <property type="evidence" value="ECO:0007669"/>
    <property type="project" value="TreeGrafter"/>
</dbReference>
<dbReference type="AlphaFoldDB" id="A0A8T3D6L8"/>
<dbReference type="InterPro" id="IPR000331">
    <property type="entry name" value="Rap/Ran_GAP_dom"/>
</dbReference>
<dbReference type="PROSITE" id="PS50085">
    <property type="entry name" value="RAPGAP"/>
    <property type="match status" value="1"/>
</dbReference>
<dbReference type="GO" id="GO:0005794">
    <property type="term" value="C:Golgi apparatus"/>
    <property type="evidence" value="ECO:0007669"/>
    <property type="project" value="TreeGrafter"/>
</dbReference>
<feature type="domain" description="Rap-GAP" evidence="3">
    <location>
        <begin position="522"/>
        <end position="608"/>
    </location>
</feature>
<dbReference type="Pfam" id="PF02145">
    <property type="entry name" value="Rap_GAP"/>
    <property type="match status" value="1"/>
</dbReference>
<feature type="compositionally biased region" description="Gly residues" evidence="2">
    <location>
        <begin position="75"/>
        <end position="88"/>
    </location>
</feature>
<feature type="region of interest" description="Disordered" evidence="2">
    <location>
        <begin position="308"/>
        <end position="330"/>
    </location>
</feature>
<comment type="caution">
    <text evidence="4">The sequence shown here is derived from an EMBL/GenBank/DDBJ whole genome shotgun (WGS) entry which is preliminary data.</text>
</comment>
<dbReference type="GO" id="GO:0005886">
    <property type="term" value="C:plasma membrane"/>
    <property type="evidence" value="ECO:0007669"/>
    <property type="project" value="TreeGrafter"/>
</dbReference>
<dbReference type="PANTHER" id="PTHR15711:SF15">
    <property type="entry name" value="SIGNAL-INDUCED PROLIFERATION-ASSOCIATED 1-LIKE PROTEIN 3"/>
    <property type="match status" value="1"/>
</dbReference>
<feature type="compositionally biased region" description="Basic and acidic residues" evidence="2">
    <location>
        <begin position="220"/>
        <end position="236"/>
    </location>
</feature>
<dbReference type="InterPro" id="IPR050989">
    <property type="entry name" value="Rap1_Ran_GAP"/>
</dbReference>
<name>A0A8T3D6L8_9TELE</name>
<dbReference type="GO" id="GO:0005096">
    <property type="term" value="F:GTPase activator activity"/>
    <property type="evidence" value="ECO:0007669"/>
    <property type="project" value="UniProtKB-KW"/>
</dbReference>
<dbReference type="Proteomes" id="UP000829720">
    <property type="component" value="Unassembled WGS sequence"/>
</dbReference>
<dbReference type="Pfam" id="PF21022">
    <property type="entry name" value="Rap-GAP_dimer"/>
    <property type="match status" value="1"/>
</dbReference>
<dbReference type="GO" id="GO:0051056">
    <property type="term" value="P:regulation of small GTPase mediated signal transduction"/>
    <property type="evidence" value="ECO:0007669"/>
    <property type="project" value="InterPro"/>
</dbReference>
<feature type="compositionally biased region" description="Basic and acidic residues" evidence="2">
    <location>
        <begin position="60"/>
        <end position="70"/>
    </location>
</feature>
<evidence type="ECO:0000259" key="3">
    <source>
        <dbReference type="PROSITE" id="PS50085"/>
    </source>
</evidence>
<dbReference type="GO" id="GO:0090162">
    <property type="term" value="P:establishment of epithelial cell polarity"/>
    <property type="evidence" value="ECO:0007669"/>
    <property type="project" value="TreeGrafter"/>
</dbReference>
<dbReference type="InterPro" id="IPR035974">
    <property type="entry name" value="Rap/Ran-GAP_sf"/>
</dbReference>
<dbReference type="EMBL" id="JAERUA010000011">
    <property type="protein sequence ID" value="KAI1893229.1"/>
    <property type="molecule type" value="Genomic_DNA"/>
</dbReference>
<keyword evidence="5" id="KW-1185">Reference proteome</keyword>
<dbReference type="PANTHER" id="PTHR15711">
    <property type="entry name" value="RAP GTPASE-ACTIVATING PROTEIN"/>
    <property type="match status" value="1"/>
</dbReference>
<evidence type="ECO:0000256" key="2">
    <source>
        <dbReference type="SAM" id="MobiDB-lite"/>
    </source>
</evidence>
<feature type="region of interest" description="Disordered" evidence="2">
    <location>
        <begin position="144"/>
        <end position="243"/>
    </location>
</feature>
<dbReference type="SUPFAM" id="SSF111347">
    <property type="entry name" value="Rap/Ran-GAP"/>
    <property type="match status" value="1"/>
</dbReference>
<feature type="region of interest" description="Disordered" evidence="2">
    <location>
        <begin position="20"/>
        <end position="120"/>
    </location>
</feature>
<keyword evidence="1" id="KW-0343">GTPase activation</keyword>
<evidence type="ECO:0000313" key="5">
    <source>
        <dbReference type="Proteomes" id="UP000829720"/>
    </source>
</evidence>